<dbReference type="InterPro" id="IPR029058">
    <property type="entry name" value="AB_hydrolase_fold"/>
</dbReference>
<evidence type="ECO:0000313" key="3">
    <source>
        <dbReference type="Proteomes" id="UP001438707"/>
    </source>
</evidence>
<dbReference type="PANTHER" id="PTHR45856:SF24">
    <property type="entry name" value="FUNGAL LIPASE-LIKE DOMAIN-CONTAINING PROTEIN"/>
    <property type="match status" value="1"/>
</dbReference>
<name>A0AAW1Q466_9CHLO</name>
<dbReference type="Pfam" id="PF01764">
    <property type="entry name" value="Lipase_3"/>
    <property type="match status" value="1"/>
</dbReference>
<dbReference type="AlphaFoldDB" id="A0AAW1Q466"/>
<dbReference type="GO" id="GO:0006629">
    <property type="term" value="P:lipid metabolic process"/>
    <property type="evidence" value="ECO:0007669"/>
    <property type="project" value="InterPro"/>
</dbReference>
<dbReference type="Gene3D" id="3.40.50.1820">
    <property type="entry name" value="alpha/beta hydrolase"/>
    <property type="match status" value="1"/>
</dbReference>
<reference evidence="2 3" key="1">
    <citation type="journal article" date="2024" name="Nat. Commun.">
        <title>Phylogenomics reveals the evolutionary origins of lichenization in chlorophyte algae.</title>
        <authorList>
            <person name="Puginier C."/>
            <person name="Libourel C."/>
            <person name="Otte J."/>
            <person name="Skaloud P."/>
            <person name="Haon M."/>
            <person name="Grisel S."/>
            <person name="Petersen M."/>
            <person name="Berrin J.G."/>
            <person name="Delaux P.M."/>
            <person name="Dal Grande F."/>
            <person name="Keller J."/>
        </authorList>
    </citation>
    <scope>NUCLEOTIDE SEQUENCE [LARGE SCALE GENOMIC DNA]</scope>
    <source>
        <strain evidence="2 3">SAG 2145</strain>
    </source>
</reference>
<dbReference type="PANTHER" id="PTHR45856">
    <property type="entry name" value="ALPHA/BETA-HYDROLASES SUPERFAMILY PROTEIN"/>
    <property type="match status" value="1"/>
</dbReference>
<sequence>MRLRMTEAVVQLMNLGCFLLQNSIALTKDRPWESKIIQWSTVGSLSWRADAAIADAPCWFHLADFIPWIFMEVVVICFAYFAGGAFDELHQTQNSPDLQGTATSLPGSNDSSHPELGLQRLSDHIFQDSALKKGYVEVWCGLLAAHISDTSHNLVACYFYTPKDPTSEDVVQVALQTFVWMKQDEDASNAVRLQENISRDEPLFCFETCLKLLVWAHLSYIVLPFSPASSSLMALAIEQFHTEDFEQVVEAATSVQAIMGWSSTILVVAFRGSCSASNFISDAQAWQVRYPQDQGPWRSSSGCAVHHGFLSAWTGHGFNQKLLARMGAILDSSRNISQVYFTGHSLGGALATLAAIELQQMLQGGRVVQLGCYTFGAPRTGNHAFANEYDRRVPQTWHIINDQDAVTRIGKFLMVYKRPGQRVLVNPTEPLCTLWSKPLFIGRKKDARWDCMSCC</sequence>
<dbReference type="SUPFAM" id="SSF53474">
    <property type="entry name" value="alpha/beta-Hydrolases"/>
    <property type="match status" value="1"/>
</dbReference>
<dbReference type="CDD" id="cd00519">
    <property type="entry name" value="Lipase_3"/>
    <property type="match status" value="1"/>
</dbReference>
<evidence type="ECO:0000259" key="1">
    <source>
        <dbReference type="Pfam" id="PF01764"/>
    </source>
</evidence>
<dbReference type="EMBL" id="JALJOS010000102">
    <property type="protein sequence ID" value="KAK9815987.1"/>
    <property type="molecule type" value="Genomic_DNA"/>
</dbReference>
<protein>
    <recommendedName>
        <fullName evidence="1">Fungal lipase-type domain-containing protein</fullName>
    </recommendedName>
</protein>
<accession>A0AAW1Q466</accession>
<dbReference type="InterPro" id="IPR002921">
    <property type="entry name" value="Fungal_lipase-type"/>
</dbReference>
<feature type="domain" description="Fungal lipase-type" evidence="1">
    <location>
        <begin position="267"/>
        <end position="409"/>
    </location>
</feature>
<gene>
    <name evidence="2" type="ORF">WJX74_006270</name>
</gene>
<evidence type="ECO:0000313" key="2">
    <source>
        <dbReference type="EMBL" id="KAK9815987.1"/>
    </source>
</evidence>
<keyword evidence="3" id="KW-1185">Reference proteome</keyword>
<dbReference type="Proteomes" id="UP001438707">
    <property type="component" value="Unassembled WGS sequence"/>
</dbReference>
<organism evidence="2 3">
    <name type="scientific">Apatococcus lobatus</name>
    <dbReference type="NCBI Taxonomy" id="904363"/>
    <lineage>
        <taxon>Eukaryota</taxon>
        <taxon>Viridiplantae</taxon>
        <taxon>Chlorophyta</taxon>
        <taxon>core chlorophytes</taxon>
        <taxon>Trebouxiophyceae</taxon>
        <taxon>Chlorellales</taxon>
        <taxon>Chlorellaceae</taxon>
        <taxon>Apatococcus</taxon>
    </lineage>
</organism>
<proteinExistence type="predicted"/>
<comment type="caution">
    <text evidence="2">The sequence shown here is derived from an EMBL/GenBank/DDBJ whole genome shotgun (WGS) entry which is preliminary data.</text>
</comment>
<dbReference type="InterPro" id="IPR051218">
    <property type="entry name" value="Sec_MonoDiacylglyc_Lipase"/>
</dbReference>